<name>A0A516R3B1_STRST</name>
<evidence type="ECO:0000313" key="1">
    <source>
        <dbReference type="EMBL" id="QDQ10141.1"/>
    </source>
</evidence>
<reference evidence="1 2" key="1">
    <citation type="journal article" date="2019" name="J. Ind. Microbiol. Biotechnol.">
        <title>The complete genomic sequence of Streptomyces spectabilis NRRL-2792 and identification of secondary metabolite biosynthetic gene clusters.</title>
        <authorList>
            <person name="Sinha A."/>
            <person name="Phillips-Salemka S."/>
            <person name="Niraula T.A."/>
            <person name="Short K.A."/>
            <person name="Niraula N.P."/>
        </authorList>
    </citation>
    <scope>NUCLEOTIDE SEQUENCE [LARGE SCALE GENOMIC DNA]</scope>
    <source>
        <strain evidence="1 2">NRRL 2792</strain>
    </source>
</reference>
<dbReference type="Proteomes" id="UP000316806">
    <property type="component" value="Chromosome"/>
</dbReference>
<proteinExistence type="predicted"/>
<protein>
    <recommendedName>
        <fullName evidence="3">DUF1963 domain-containing protein</fullName>
    </recommendedName>
</protein>
<dbReference type="EMBL" id="CP040916">
    <property type="protein sequence ID" value="QDQ10141.1"/>
    <property type="molecule type" value="Genomic_DNA"/>
</dbReference>
<evidence type="ECO:0000313" key="2">
    <source>
        <dbReference type="Proteomes" id="UP000316806"/>
    </source>
</evidence>
<organism evidence="1 2">
    <name type="scientific">Streptomyces spectabilis</name>
    <dbReference type="NCBI Taxonomy" id="68270"/>
    <lineage>
        <taxon>Bacteria</taxon>
        <taxon>Bacillati</taxon>
        <taxon>Actinomycetota</taxon>
        <taxon>Actinomycetes</taxon>
        <taxon>Kitasatosporales</taxon>
        <taxon>Streptomycetaceae</taxon>
        <taxon>Streptomyces</taxon>
    </lineage>
</organism>
<dbReference type="AlphaFoldDB" id="A0A516R3B1"/>
<accession>A0A516R3B1</accession>
<dbReference type="RefSeq" id="WP_144001835.1">
    <property type="nucleotide sequence ID" value="NZ_CP040916.1"/>
</dbReference>
<evidence type="ECO:0008006" key="3">
    <source>
        <dbReference type="Google" id="ProtNLM"/>
    </source>
</evidence>
<gene>
    <name evidence="1" type="ORF">FH965_05880</name>
</gene>
<sequence length="213" mass="21720">MATLLIHAGEAGAEGPGPRTGGVPLVPPGFAWPTCRACGGALLFLLHLPLGAGTGAGEDGVRGRGDVVSVFLCQNDPGMCDDWDATAGANRAYLFAAAGLAPAAVPERGETRLGAVSALRAEEVAAAGFPEALDAWADDDAASLLVRGQLGGAPAWIQGDETPHCPGCATRMAFTAQLEEGYDFSTSANFGGGGIGYVFHCADCRDAAFLWQR</sequence>